<reference evidence="10 11" key="1">
    <citation type="journal article" date="2011" name="J. Bacteriol.">
        <title>Genome sequence of the 1,4-dioxane-degrading Pseudonocardia dioxanivorans strain CB1190.</title>
        <authorList>
            <person name="Sales C.M."/>
            <person name="Mahendra S."/>
            <person name="Grostern A."/>
            <person name="Parales R.E."/>
            <person name="Goodwin L.A."/>
            <person name="Woyke T."/>
            <person name="Nolan M."/>
            <person name="Lapidus A."/>
            <person name="Chertkov O."/>
            <person name="Ovchinnikova G."/>
            <person name="Sczyrba A."/>
            <person name="Alvarez-Cohen L."/>
        </authorList>
    </citation>
    <scope>NUCLEOTIDE SEQUENCE [LARGE SCALE GENOMIC DNA]</scope>
    <source>
        <strain evidence="11">ATCC 55486 / DSM 44775 / JCM 13855 / CB1190</strain>
    </source>
</reference>
<evidence type="ECO:0000256" key="1">
    <source>
        <dbReference type="ARBA" id="ARBA00004651"/>
    </source>
</evidence>
<dbReference type="OrthoDB" id="3676653at2"/>
<keyword evidence="2" id="KW-0813">Transport</keyword>
<dbReference type="PANTHER" id="PTHR32196">
    <property type="entry name" value="ABC TRANSPORTER PERMEASE PROTEIN YPHD-RELATED-RELATED"/>
    <property type="match status" value="1"/>
</dbReference>
<evidence type="ECO:0000256" key="9">
    <source>
        <dbReference type="SAM" id="Phobius"/>
    </source>
</evidence>
<keyword evidence="4" id="KW-0997">Cell inner membrane</keyword>
<accession>F4CRD4</accession>
<evidence type="ECO:0000256" key="3">
    <source>
        <dbReference type="ARBA" id="ARBA00022475"/>
    </source>
</evidence>
<evidence type="ECO:0000313" key="11">
    <source>
        <dbReference type="Proteomes" id="UP000007809"/>
    </source>
</evidence>
<proteinExistence type="predicted"/>
<feature type="transmembrane region" description="Helical" evidence="9">
    <location>
        <begin position="117"/>
        <end position="143"/>
    </location>
</feature>
<dbReference type="Pfam" id="PF02653">
    <property type="entry name" value="BPD_transp_2"/>
    <property type="match status" value="1"/>
</dbReference>
<dbReference type="STRING" id="675635.Psed_3026"/>
<feature type="transmembrane region" description="Helical" evidence="9">
    <location>
        <begin position="192"/>
        <end position="213"/>
    </location>
</feature>
<name>F4CRD4_PSEUX</name>
<protein>
    <submittedName>
        <fullName evidence="10">ABC-type transporter, integral membrane subunit</fullName>
    </submittedName>
</protein>
<evidence type="ECO:0000256" key="5">
    <source>
        <dbReference type="ARBA" id="ARBA00022692"/>
    </source>
</evidence>
<feature type="transmembrane region" description="Helical" evidence="9">
    <location>
        <begin position="319"/>
        <end position="336"/>
    </location>
</feature>
<keyword evidence="3" id="KW-1003">Cell membrane</keyword>
<evidence type="ECO:0000256" key="4">
    <source>
        <dbReference type="ARBA" id="ARBA00022519"/>
    </source>
</evidence>
<evidence type="ECO:0000313" key="10">
    <source>
        <dbReference type="EMBL" id="AEA25225.1"/>
    </source>
</evidence>
<evidence type="ECO:0000256" key="2">
    <source>
        <dbReference type="ARBA" id="ARBA00022448"/>
    </source>
</evidence>
<keyword evidence="7 9" id="KW-0472">Membrane</keyword>
<sequence>MTTTESAPGESGTLPPGRPPGRRGAVSTLVARSAERIALPVVWVAIIVLFGVLRPDTFLTTGNFSAMFSSQTSLLVLALALTIPLTAGDYDLSVGSVASLSAMLIGILNVQLGVPVVWAVLVALAVATLIGVANAVLSIAVGVDTLIVTLGMGTFVQGIVSWTGNDSTVTGISAELVRVVVQARFLGIPVEFWYGIVLCAVLFYVMEFTPLGRRLLIVGRGREVARLSGVRVRLVRGGALVSSAFLAGLAGVLIAGTSGAADQTSAPLLLLPAFAAAFLGATTIMPGRFNSWGVLVAVLFLVTGITGLQQLGARPFVQNLFYGAALIVAVVLSFAVRSRRRKAA</sequence>
<dbReference type="RefSeq" id="WP_013675148.1">
    <property type="nucleotide sequence ID" value="NC_015312.1"/>
</dbReference>
<gene>
    <name evidence="10" type="ordered locus">Psed_3026</name>
</gene>
<dbReference type="InterPro" id="IPR001851">
    <property type="entry name" value="ABC_transp_permease"/>
</dbReference>
<dbReference type="EMBL" id="CP002593">
    <property type="protein sequence ID" value="AEA25225.1"/>
    <property type="molecule type" value="Genomic_DNA"/>
</dbReference>
<dbReference type="GO" id="GO:0005886">
    <property type="term" value="C:plasma membrane"/>
    <property type="evidence" value="ECO:0007669"/>
    <property type="project" value="UniProtKB-SubCell"/>
</dbReference>
<dbReference type="PANTHER" id="PTHR32196:SF21">
    <property type="entry name" value="ABC TRANSPORTER PERMEASE PROTEIN YPHD-RELATED"/>
    <property type="match status" value="1"/>
</dbReference>
<keyword evidence="11" id="KW-1185">Reference proteome</keyword>
<feature type="transmembrane region" description="Helical" evidence="9">
    <location>
        <begin position="234"/>
        <end position="254"/>
    </location>
</feature>
<evidence type="ECO:0000256" key="6">
    <source>
        <dbReference type="ARBA" id="ARBA00022989"/>
    </source>
</evidence>
<evidence type="ECO:0000256" key="7">
    <source>
        <dbReference type="ARBA" id="ARBA00023136"/>
    </source>
</evidence>
<evidence type="ECO:0000256" key="8">
    <source>
        <dbReference type="SAM" id="MobiDB-lite"/>
    </source>
</evidence>
<dbReference type="CDD" id="cd06579">
    <property type="entry name" value="TM_PBP1_transp_AraH_like"/>
    <property type="match status" value="1"/>
</dbReference>
<feature type="transmembrane region" description="Helical" evidence="9">
    <location>
        <begin position="65"/>
        <end position="86"/>
    </location>
</feature>
<dbReference type="AlphaFoldDB" id="F4CRD4"/>
<dbReference type="Proteomes" id="UP000007809">
    <property type="component" value="Chromosome"/>
</dbReference>
<dbReference type="KEGG" id="pdx:Psed_3026"/>
<organism evidence="10 11">
    <name type="scientific">Pseudonocardia dioxanivorans (strain ATCC 55486 / DSM 44775 / JCM 13855 / CB1190)</name>
    <dbReference type="NCBI Taxonomy" id="675635"/>
    <lineage>
        <taxon>Bacteria</taxon>
        <taxon>Bacillati</taxon>
        <taxon>Actinomycetota</taxon>
        <taxon>Actinomycetes</taxon>
        <taxon>Pseudonocardiales</taxon>
        <taxon>Pseudonocardiaceae</taxon>
        <taxon>Pseudonocardia</taxon>
    </lineage>
</organism>
<feature type="transmembrane region" description="Helical" evidence="9">
    <location>
        <begin position="37"/>
        <end position="53"/>
    </location>
</feature>
<feature type="region of interest" description="Disordered" evidence="8">
    <location>
        <begin position="1"/>
        <end position="24"/>
    </location>
</feature>
<dbReference type="HOGENOM" id="CLU_028880_4_3_11"/>
<feature type="transmembrane region" description="Helical" evidence="9">
    <location>
        <begin position="266"/>
        <end position="285"/>
    </location>
</feature>
<dbReference type="GO" id="GO:0022857">
    <property type="term" value="F:transmembrane transporter activity"/>
    <property type="evidence" value="ECO:0007669"/>
    <property type="project" value="InterPro"/>
</dbReference>
<keyword evidence="5 9" id="KW-0812">Transmembrane</keyword>
<feature type="transmembrane region" description="Helical" evidence="9">
    <location>
        <begin position="292"/>
        <end position="313"/>
    </location>
</feature>
<dbReference type="eggNOG" id="COG1172">
    <property type="taxonomic scope" value="Bacteria"/>
</dbReference>
<comment type="subcellular location">
    <subcellularLocation>
        <location evidence="1">Cell membrane</location>
        <topology evidence="1">Multi-pass membrane protein</topology>
    </subcellularLocation>
</comment>
<keyword evidence="6 9" id="KW-1133">Transmembrane helix</keyword>